<keyword evidence="1" id="KW-0472">Membrane</keyword>
<keyword evidence="1" id="KW-0812">Transmembrane</keyword>
<feature type="transmembrane region" description="Helical" evidence="1">
    <location>
        <begin position="20"/>
        <end position="44"/>
    </location>
</feature>
<keyword evidence="3" id="KW-1185">Reference proteome</keyword>
<comment type="caution">
    <text evidence="2">The sequence shown here is derived from an EMBL/GenBank/DDBJ whole genome shotgun (WGS) entry which is preliminary data.</text>
</comment>
<evidence type="ECO:0000313" key="2">
    <source>
        <dbReference type="EMBL" id="MBL6080948.1"/>
    </source>
</evidence>
<accession>A0ABS1U8D8</accession>
<dbReference type="Proteomes" id="UP000660885">
    <property type="component" value="Unassembled WGS sequence"/>
</dbReference>
<name>A0ABS1U8D8_9PROT</name>
<organism evidence="2 3">
    <name type="scientific">Belnapia arida</name>
    <dbReference type="NCBI Taxonomy" id="2804533"/>
    <lineage>
        <taxon>Bacteria</taxon>
        <taxon>Pseudomonadati</taxon>
        <taxon>Pseudomonadota</taxon>
        <taxon>Alphaproteobacteria</taxon>
        <taxon>Acetobacterales</taxon>
        <taxon>Roseomonadaceae</taxon>
        <taxon>Belnapia</taxon>
    </lineage>
</organism>
<sequence>MSLGEVLQRLLERGAASHAWKLFGGAVLAWALALLCTAWLLGVFP</sequence>
<proteinExistence type="predicted"/>
<reference evidence="2 3" key="1">
    <citation type="submission" date="2021-01" db="EMBL/GenBank/DDBJ databases">
        <title>Belnapia mucosa sp. nov. and Belnapia arida sp. nov., isolated from the Tabernas Desert (Almeria, Spain).</title>
        <authorList>
            <person name="Molina-Menor E."/>
            <person name="Vidal-Verdu A."/>
            <person name="Calonge A."/>
            <person name="Satari L."/>
            <person name="Pereto J."/>
            <person name="Porcar M."/>
        </authorList>
    </citation>
    <scope>NUCLEOTIDE SEQUENCE [LARGE SCALE GENOMIC DNA]</scope>
    <source>
        <strain evidence="2 3">T18</strain>
    </source>
</reference>
<evidence type="ECO:0000256" key="1">
    <source>
        <dbReference type="SAM" id="Phobius"/>
    </source>
</evidence>
<dbReference type="RefSeq" id="WP_202834175.1">
    <property type="nucleotide sequence ID" value="NZ_JAETWB010000019.1"/>
</dbReference>
<evidence type="ECO:0000313" key="3">
    <source>
        <dbReference type="Proteomes" id="UP000660885"/>
    </source>
</evidence>
<keyword evidence="1" id="KW-1133">Transmembrane helix</keyword>
<dbReference type="EMBL" id="JAETWB010000019">
    <property type="protein sequence ID" value="MBL6080948.1"/>
    <property type="molecule type" value="Genomic_DNA"/>
</dbReference>
<protein>
    <submittedName>
        <fullName evidence="2">Uncharacterized protein</fullName>
    </submittedName>
</protein>
<gene>
    <name evidence="2" type="ORF">JMJ56_23320</name>
</gene>